<dbReference type="Gene3D" id="3.30.2310.20">
    <property type="entry name" value="RelE-like"/>
    <property type="match status" value="1"/>
</dbReference>
<evidence type="ECO:0000313" key="4">
    <source>
        <dbReference type="Proteomes" id="UP000230767"/>
    </source>
</evidence>
<evidence type="ECO:0000313" key="3">
    <source>
        <dbReference type="EMBL" id="PIY89582.1"/>
    </source>
</evidence>
<dbReference type="InterPro" id="IPR007712">
    <property type="entry name" value="RelE/ParE_toxin"/>
</dbReference>
<organism evidence="3 4">
    <name type="scientific">Candidatus Nealsonbacteria bacterium CG_4_10_14_0_8_um_filter_37_14</name>
    <dbReference type="NCBI Taxonomy" id="1974684"/>
    <lineage>
        <taxon>Bacteria</taxon>
        <taxon>Candidatus Nealsoniibacteriota</taxon>
    </lineage>
</organism>
<sequence length="83" mass="10314">MEIIFTYSAFRQFQKLEKNIQRRIDERLRFYISQQNPLKFAESLKDFKFGSFRYRIGDYRIIFDVKDKKIIILKIGHRKDIYK</sequence>
<comment type="similarity">
    <text evidence="1">Belongs to the RelE toxin family.</text>
</comment>
<dbReference type="SUPFAM" id="SSF143011">
    <property type="entry name" value="RelE-like"/>
    <property type="match status" value="1"/>
</dbReference>
<dbReference type="AlphaFoldDB" id="A0A2M7R7J5"/>
<name>A0A2M7R7J5_9BACT</name>
<gene>
    <name evidence="3" type="ORF">COY73_00505</name>
</gene>
<evidence type="ECO:0000256" key="2">
    <source>
        <dbReference type="ARBA" id="ARBA00022649"/>
    </source>
</evidence>
<comment type="caution">
    <text evidence="3">The sequence shown here is derived from an EMBL/GenBank/DDBJ whole genome shotgun (WGS) entry which is preliminary data.</text>
</comment>
<accession>A0A2M7R7J5</accession>
<dbReference type="PANTHER" id="PTHR35601:SF1">
    <property type="entry name" value="TOXIN RELE"/>
    <property type="match status" value="1"/>
</dbReference>
<dbReference type="EMBL" id="PFLW01000017">
    <property type="protein sequence ID" value="PIY89582.1"/>
    <property type="molecule type" value="Genomic_DNA"/>
</dbReference>
<dbReference type="PANTHER" id="PTHR35601">
    <property type="entry name" value="TOXIN RELE"/>
    <property type="match status" value="1"/>
</dbReference>
<reference evidence="4" key="1">
    <citation type="submission" date="2017-09" db="EMBL/GenBank/DDBJ databases">
        <title>Depth-based differentiation of microbial function through sediment-hosted aquifers and enrichment of novel symbionts in the deep terrestrial subsurface.</title>
        <authorList>
            <person name="Probst A.J."/>
            <person name="Ladd B."/>
            <person name="Jarett J.K."/>
            <person name="Geller-Mcgrath D.E."/>
            <person name="Sieber C.M.K."/>
            <person name="Emerson J.B."/>
            <person name="Anantharaman K."/>
            <person name="Thomas B.C."/>
            <person name="Malmstrom R."/>
            <person name="Stieglmeier M."/>
            <person name="Klingl A."/>
            <person name="Woyke T."/>
            <person name="Ryan C.M."/>
            <person name="Banfield J.F."/>
        </authorList>
    </citation>
    <scope>NUCLEOTIDE SEQUENCE [LARGE SCALE GENOMIC DNA]</scope>
</reference>
<dbReference type="Pfam" id="PF05016">
    <property type="entry name" value="ParE_toxin"/>
    <property type="match status" value="1"/>
</dbReference>
<keyword evidence="2" id="KW-1277">Toxin-antitoxin system</keyword>
<dbReference type="InterPro" id="IPR035093">
    <property type="entry name" value="RelE/ParE_toxin_dom_sf"/>
</dbReference>
<protein>
    <submittedName>
        <fullName evidence="3">Type II toxin-antitoxin system RelE/ParE family toxin</fullName>
    </submittedName>
</protein>
<evidence type="ECO:0000256" key="1">
    <source>
        <dbReference type="ARBA" id="ARBA00006226"/>
    </source>
</evidence>
<proteinExistence type="inferred from homology"/>
<dbReference type="Proteomes" id="UP000230767">
    <property type="component" value="Unassembled WGS sequence"/>
</dbReference>